<accession>A0A2N9L673</accession>
<dbReference type="Proteomes" id="UP000239735">
    <property type="component" value="Unassembled WGS sequence"/>
</dbReference>
<feature type="region of interest" description="Disordered" evidence="1">
    <location>
        <begin position="27"/>
        <end position="53"/>
    </location>
</feature>
<dbReference type="AlphaFoldDB" id="A0A2N9L673"/>
<organism evidence="2 3">
    <name type="scientific">Candidatus Sulfuritelmatomonas gaucii</name>
    <dbReference type="NCBI Taxonomy" id="2043161"/>
    <lineage>
        <taxon>Bacteria</taxon>
        <taxon>Pseudomonadati</taxon>
        <taxon>Acidobacteriota</taxon>
        <taxon>Terriglobia</taxon>
        <taxon>Terriglobales</taxon>
        <taxon>Acidobacteriaceae</taxon>
        <taxon>Candidatus Sulfuritelmatomonas</taxon>
    </lineage>
</organism>
<sequence>MPASRHAVLNQSELLFFPPRLWSLSGRDTRADSPQSIEQQRRDAAAGALLTSA</sequence>
<evidence type="ECO:0000256" key="1">
    <source>
        <dbReference type="SAM" id="MobiDB-lite"/>
    </source>
</evidence>
<evidence type="ECO:0000313" key="2">
    <source>
        <dbReference type="EMBL" id="SPE18740.1"/>
    </source>
</evidence>
<dbReference type="EMBL" id="OKRB01000072">
    <property type="protein sequence ID" value="SPE18740.1"/>
    <property type="molecule type" value="Genomic_DNA"/>
</dbReference>
<protein>
    <submittedName>
        <fullName evidence="2">Uncharacterized protein</fullName>
    </submittedName>
</protein>
<evidence type="ECO:0000313" key="3">
    <source>
        <dbReference type="Proteomes" id="UP000239735"/>
    </source>
</evidence>
<name>A0A2N9L673_9BACT</name>
<gene>
    <name evidence="2" type="ORF">SBA5_170010</name>
</gene>
<reference evidence="3" key="1">
    <citation type="submission" date="2018-02" db="EMBL/GenBank/DDBJ databases">
        <authorList>
            <person name="Hausmann B."/>
        </authorList>
    </citation>
    <scope>NUCLEOTIDE SEQUENCE [LARGE SCALE GENOMIC DNA]</scope>
    <source>
        <strain evidence="3">Peat soil MAG SbA5</strain>
    </source>
</reference>
<proteinExistence type="predicted"/>